<keyword evidence="2" id="KW-1185">Reference proteome</keyword>
<dbReference type="RefSeq" id="WP_115315219.1">
    <property type="nucleotide sequence ID" value="NZ_LWIF01000001.1"/>
</dbReference>
<dbReference type="OrthoDB" id="6835762at2"/>
<dbReference type="Pfam" id="PF04393">
    <property type="entry name" value="DUF535"/>
    <property type="match status" value="1"/>
</dbReference>
<protein>
    <submittedName>
        <fullName evidence="1">Protein of uncharacterized function (DUF535)</fullName>
    </submittedName>
</protein>
<proteinExistence type="predicted"/>
<dbReference type="AlphaFoldDB" id="A0A379C9A5"/>
<dbReference type="InterPro" id="IPR007488">
    <property type="entry name" value="DUF535"/>
</dbReference>
<dbReference type="PANTHER" id="PTHR38785:SF1">
    <property type="entry name" value="HOMOLOG OF VIRK"/>
    <property type="match status" value="1"/>
</dbReference>
<name>A0A379C9A5_9PAST</name>
<accession>A0A379C9A5</accession>
<dbReference type="PANTHER" id="PTHR38785">
    <property type="entry name" value="HOMOLOG OF VIRK"/>
    <property type="match status" value="1"/>
</dbReference>
<dbReference type="Proteomes" id="UP000255417">
    <property type="component" value="Unassembled WGS sequence"/>
</dbReference>
<evidence type="ECO:0000313" key="2">
    <source>
        <dbReference type="Proteomes" id="UP000255417"/>
    </source>
</evidence>
<dbReference type="EMBL" id="UGTA01000001">
    <property type="protein sequence ID" value="SUB58708.1"/>
    <property type="molecule type" value="Genomic_DNA"/>
</dbReference>
<sequence>MSEKMIFSHFPSAVEMYIQNGDRRFLKRCRNMLRYSLARLICGNNTDKLIDFINKNPIWSNVFKQDLHRFNAILFKHADKRFSAQQRLDTICNTFVEIESLLGSQKSQQLVEDNTIKLVQLTDDFSLNLDIYTIDPFEGFFSLSLVDNENNHLYNASFVLLSENRLLVTCIQGPRGEEAQAIVRNLTKKLHGTRPMYLLVEGFKVVAQGMGKTLVGIPLENQVKKRWYGSQKVHFDYNAFWQENGAMRANDYWQLPLQIERRNLDEVATKKRSMYRKRYAMFDLMETEIIKGIKA</sequence>
<reference evidence="1 2" key="1">
    <citation type="submission" date="2018-06" db="EMBL/GenBank/DDBJ databases">
        <authorList>
            <consortium name="Pathogen Informatics"/>
            <person name="Doyle S."/>
        </authorList>
    </citation>
    <scope>NUCLEOTIDE SEQUENCE [LARGE SCALE GENOMIC DNA]</scope>
    <source>
        <strain evidence="1 2">NCTC12872</strain>
    </source>
</reference>
<dbReference type="GO" id="GO:0006974">
    <property type="term" value="P:DNA damage response"/>
    <property type="evidence" value="ECO:0007669"/>
    <property type="project" value="TreeGrafter"/>
</dbReference>
<evidence type="ECO:0000313" key="1">
    <source>
        <dbReference type="EMBL" id="SUB58708.1"/>
    </source>
</evidence>
<organism evidence="1 2">
    <name type="scientific">Phocoenobacter uteri</name>
    <dbReference type="NCBI Taxonomy" id="146806"/>
    <lineage>
        <taxon>Bacteria</taxon>
        <taxon>Pseudomonadati</taxon>
        <taxon>Pseudomonadota</taxon>
        <taxon>Gammaproteobacteria</taxon>
        <taxon>Pasteurellales</taxon>
        <taxon>Pasteurellaceae</taxon>
        <taxon>Phocoenobacter</taxon>
    </lineage>
</organism>
<gene>
    <name evidence="1" type="ORF">NCTC12872_00675</name>
</gene>